<feature type="transmembrane region" description="Helical" evidence="7">
    <location>
        <begin position="115"/>
        <end position="132"/>
    </location>
</feature>
<dbReference type="InterPro" id="IPR036291">
    <property type="entry name" value="NAD(P)-bd_dom_sf"/>
</dbReference>
<sequence length="467" mass="54017">MLKKHSQFFENLLLLFDLAVIYAAWFAAYGLRFSGWPVPVYYGIAPLQDYLFLCWFMPFVWGVIFKSMNMYRPRRISSHLTEAYDVLKATSVAVGLLMVVSYIGNQDSVSRILFGYFWGLSYAGLIGSRLIFREMLRFARRRGYNLRHILILGTDELGQSLYQDIRRHPELGFNVVGFLTGNAYEVGQRLNGVEVIGHIDQVKEYVQSRGIDQIFIALPLEAMSALEKILQQLSTEMVDIKIVPDLYQHVILQGSVEEFAGHPIVTLSGSPMYGWNQVVKRLFDLAVTIPLLIVGLPVFVVIAGLVKATSRGPVFYTQERMGYDGCILRMIKFRTMREDAERDTGEVWAQKDDPRCTRVGAVLRQTSLDELPQLWNVLKGEMSLVGPRPERPVFVEEFRHRFPRYMLRHRVKAGMTGWAQVQGWRGNTSLEKRLEHDLYYIQHWSLWLDIKILWRTLWRGFVNPNAY</sequence>
<evidence type="ECO:0000256" key="4">
    <source>
        <dbReference type="ARBA" id="ARBA00022692"/>
    </source>
</evidence>
<evidence type="ECO:0000256" key="3">
    <source>
        <dbReference type="ARBA" id="ARBA00022679"/>
    </source>
</evidence>
<evidence type="ECO:0000313" key="10">
    <source>
        <dbReference type="Proteomes" id="UP000019141"/>
    </source>
</evidence>
<keyword evidence="10" id="KW-1185">Reference proteome</keyword>
<evidence type="ECO:0000259" key="8">
    <source>
        <dbReference type="Pfam" id="PF02397"/>
    </source>
</evidence>
<evidence type="ECO:0000256" key="5">
    <source>
        <dbReference type="ARBA" id="ARBA00022989"/>
    </source>
</evidence>
<gene>
    <name evidence="9" type="ORF">ETSY1_29835</name>
</gene>
<evidence type="ECO:0000256" key="1">
    <source>
        <dbReference type="ARBA" id="ARBA00004141"/>
    </source>
</evidence>
<keyword evidence="5 7" id="KW-1133">Transmembrane helix</keyword>
<organism evidence="9 10">
    <name type="scientific">Entotheonella factor</name>
    <dbReference type="NCBI Taxonomy" id="1429438"/>
    <lineage>
        <taxon>Bacteria</taxon>
        <taxon>Pseudomonadati</taxon>
        <taxon>Nitrospinota/Tectimicrobiota group</taxon>
        <taxon>Candidatus Tectimicrobiota</taxon>
        <taxon>Candidatus Entotheonellia</taxon>
        <taxon>Candidatus Entotheonellales</taxon>
        <taxon>Candidatus Entotheonellaceae</taxon>
        <taxon>Candidatus Entotheonella</taxon>
    </lineage>
</organism>
<protein>
    <recommendedName>
        <fullName evidence="8">Bacterial sugar transferase domain-containing protein</fullName>
    </recommendedName>
</protein>
<keyword evidence="6 7" id="KW-0472">Membrane</keyword>
<feature type="transmembrane region" description="Helical" evidence="7">
    <location>
        <begin position="83"/>
        <end position="103"/>
    </location>
</feature>
<dbReference type="SUPFAM" id="SSF51735">
    <property type="entry name" value="NAD(P)-binding Rossmann-fold domains"/>
    <property type="match status" value="1"/>
</dbReference>
<dbReference type="InterPro" id="IPR017475">
    <property type="entry name" value="EPS_sugar_tfrase"/>
</dbReference>
<evidence type="ECO:0000256" key="7">
    <source>
        <dbReference type="SAM" id="Phobius"/>
    </source>
</evidence>
<dbReference type="PANTHER" id="PTHR30576">
    <property type="entry name" value="COLANIC BIOSYNTHESIS UDP-GLUCOSE LIPID CARRIER TRANSFERASE"/>
    <property type="match status" value="1"/>
</dbReference>
<dbReference type="Pfam" id="PF02397">
    <property type="entry name" value="Bac_transf"/>
    <property type="match status" value="1"/>
</dbReference>
<comment type="similarity">
    <text evidence="2">Belongs to the bacterial sugar transferase family.</text>
</comment>
<keyword evidence="3" id="KW-0808">Transferase</keyword>
<name>W4LCF8_ENTF1</name>
<evidence type="ECO:0000313" key="9">
    <source>
        <dbReference type="EMBL" id="ETW95614.1"/>
    </source>
</evidence>
<dbReference type="Proteomes" id="UP000019141">
    <property type="component" value="Unassembled WGS sequence"/>
</dbReference>
<evidence type="ECO:0000256" key="6">
    <source>
        <dbReference type="ARBA" id="ARBA00023136"/>
    </source>
</evidence>
<dbReference type="EMBL" id="AZHW01000894">
    <property type="protein sequence ID" value="ETW95614.1"/>
    <property type="molecule type" value="Genomic_DNA"/>
</dbReference>
<feature type="transmembrane region" description="Helical" evidence="7">
    <location>
        <begin position="282"/>
        <end position="306"/>
    </location>
</feature>
<evidence type="ECO:0000256" key="2">
    <source>
        <dbReference type="ARBA" id="ARBA00006464"/>
    </source>
</evidence>
<dbReference type="PANTHER" id="PTHR30576:SF0">
    <property type="entry name" value="UNDECAPRENYL-PHOSPHATE N-ACETYLGALACTOSAMINYL 1-PHOSPHATE TRANSFERASE-RELATED"/>
    <property type="match status" value="1"/>
</dbReference>
<feature type="domain" description="Bacterial sugar transferase" evidence="8">
    <location>
        <begin position="280"/>
        <end position="459"/>
    </location>
</feature>
<accession>W4LCF8</accession>
<dbReference type="GO" id="GO:0016780">
    <property type="term" value="F:phosphotransferase activity, for other substituted phosphate groups"/>
    <property type="evidence" value="ECO:0007669"/>
    <property type="project" value="TreeGrafter"/>
</dbReference>
<proteinExistence type="inferred from homology"/>
<dbReference type="NCBIfam" id="TIGR03025">
    <property type="entry name" value="EPS_sugtrans"/>
    <property type="match status" value="1"/>
</dbReference>
<dbReference type="NCBIfam" id="TIGR03023">
    <property type="entry name" value="WcaJ_sugtrans"/>
    <property type="match status" value="1"/>
</dbReference>
<keyword evidence="4 7" id="KW-0812">Transmembrane</keyword>
<dbReference type="InterPro" id="IPR003362">
    <property type="entry name" value="Bact_transf"/>
</dbReference>
<dbReference type="InterPro" id="IPR017473">
    <property type="entry name" value="Undecaprenyl-P_gluc_Ptfrase"/>
</dbReference>
<feature type="transmembrane region" description="Helical" evidence="7">
    <location>
        <begin position="12"/>
        <end position="30"/>
    </location>
</feature>
<comment type="subcellular location">
    <subcellularLocation>
        <location evidence="1">Membrane</location>
        <topology evidence="1">Multi-pass membrane protein</topology>
    </subcellularLocation>
</comment>
<feature type="transmembrane region" description="Helical" evidence="7">
    <location>
        <begin position="50"/>
        <end position="71"/>
    </location>
</feature>
<dbReference type="Gene3D" id="3.40.50.720">
    <property type="entry name" value="NAD(P)-binding Rossmann-like Domain"/>
    <property type="match status" value="1"/>
</dbReference>
<dbReference type="AlphaFoldDB" id="W4LCF8"/>
<dbReference type="GO" id="GO:0016020">
    <property type="term" value="C:membrane"/>
    <property type="evidence" value="ECO:0007669"/>
    <property type="project" value="UniProtKB-SubCell"/>
</dbReference>
<comment type="caution">
    <text evidence="9">The sequence shown here is derived from an EMBL/GenBank/DDBJ whole genome shotgun (WGS) entry which is preliminary data.</text>
</comment>
<dbReference type="HOGENOM" id="CLU_024920_0_1_7"/>
<reference evidence="9 10" key="1">
    <citation type="journal article" date="2014" name="Nature">
        <title>An environmental bacterial taxon with a large and distinct metabolic repertoire.</title>
        <authorList>
            <person name="Wilson M.C."/>
            <person name="Mori T."/>
            <person name="Ruckert C."/>
            <person name="Uria A.R."/>
            <person name="Helf M.J."/>
            <person name="Takada K."/>
            <person name="Gernert C."/>
            <person name="Steffens U.A."/>
            <person name="Heycke N."/>
            <person name="Schmitt S."/>
            <person name="Rinke C."/>
            <person name="Helfrich E.J."/>
            <person name="Brachmann A.O."/>
            <person name="Gurgui C."/>
            <person name="Wakimoto T."/>
            <person name="Kracht M."/>
            <person name="Crusemann M."/>
            <person name="Hentschel U."/>
            <person name="Abe I."/>
            <person name="Matsunaga S."/>
            <person name="Kalinowski J."/>
            <person name="Takeyama H."/>
            <person name="Piel J."/>
        </authorList>
    </citation>
    <scope>NUCLEOTIDE SEQUENCE [LARGE SCALE GENOMIC DNA]</scope>
    <source>
        <strain evidence="10">TSY1</strain>
    </source>
</reference>
<dbReference type="Pfam" id="PF13727">
    <property type="entry name" value="CoA_binding_3"/>
    <property type="match status" value="1"/>
</dbReference>